<sequence>MLLPKIGLIFILICFALSLRAEDPHPKAPAGWVEMNSIEPVILTWAKADPTKKLEEVPSAMVQKFPRTEKFVKFVNEKPLDMQGCRSQTVDGWNQIWCLRPQSVLAIVYRGQAESIPEQLKKWVLTHD</sequence>
<gene>
    <name evidence="1" type="ORF">SOO65_06905</name>
</gene>
<protein>
    <submittedName>
        <fullName evidence="1">Uncharacterized protein</fullName>
    </submittedName>
</protein>
<accession>A0AAX4HTD6</accession>
<proteinExistence type="predicted"/>
<dbReference type="RefSeq" id="WP_321398716.1">
    <property type="nucleotide sequence ID" value="NZ_CP139487.1"/>
</dbReference>
<reference evidence="1 2" key="1">
    <citation type="submission" date="2023-11" db="EMBL/GenBank/DDBJ databases">
        <title>Peredibacter starrii A3.12.</title>
        <authorList>
            <person name="Mitchell R.J."/>
        </authorList>
    </citation>
    <scope>NUCLEOTIDE SEQUENCE [LARGE SCALE GENOMIC DNA]</scope>
    <source>
        <strain evidence="1 2">A3.12</strain>
    </source>
</reference>
<dbReference type="EMBL" id="CP139487">
    <property type="protein sequence ID" value="WPU66472.1"/>
    <property type="molecule type" value="Genomic_DNA"/>
</dbReference>
<evidence type="ECO:0000313" key="2">
    <source>
        <dbReference type="Proteomes" id="UP001324634"/>
    </source>
</evidence>
<keyword evidence="2" id="KW-1185">Reference proteome</keyword>
<name>A0AAX4HTD6_9BACT</name>
<organism evidence="1 2">
    <name type="scientific">Peredibacter starrii</name>
    <dbReference type="NCBI Taxonomy" id="28202"/>
    <lineage>
        <taxon>Bacteria</taxon>
        <taxon>Pseudomonadati</taxon>
        <taxon>Bdellovibrionota</taxon>
        <taxon>Bacteriovoracia</taxon>
        <taxon>Bacteriovoracales</taxon>
        <taxon>Bacteriovoracaceae</taxon>
        <taxon>Peredibacter</taxon>
    </lineage>
</organism>
<dbReference type="Proteomes" id="UP001324634">
    <property type="component" value="Chromosome"/>
</dbReference>
<dbReference type="KEGG" id="psti:SOO65_06905"/>
<evidence type="ECO:0000313" key="1">
    <source>
        <dbReference type="EMBL" id="WPU66472.1"/>
    </source>
</evidence>
<dbReference type="AlphaFoldDB" id="A0AAX4HTD6"/>